<feature type="compositionally biased region" description="Polar residues" evidence="2">
    <location>
        <begin position="1455"/>
        <end position="1465"/>
    </location>
</feature>
<feature type="compositionally biased region" description="Polar residues" evidence="2">
    <location>
        <begin position="1792"/>
        <end position="1828"/>
    </location>
</feature>
<dbReference type="EMBL" id="PNBA02000001">
    <property type="protein sequence ID" value="KAG6436474.1"/>
    <property type="molecule type" value="Genomic_DNA"/>
</dbReference>
<dbReference type="InterPro" id="IPR001005">
    <property type="entry name" value="SANT/Myb"/>
</dbReference>
<feature type="compositionally biased region" description="Low complexity" evidence="2">
    <location>
        <begin position="1156"/>
        <end position="1168"/>
    </location>
</feature>
<dbReference type="SMART" id="SM00573">
    <property type="entry name" value="HSA"/>
    <property type="match status" value="1"/>
</dbReference>
<reference evidence="6" key="2">
    <citation type="submission" date="2020-08" db="EMBL/GenBank/DDBJ databases">
        <title>Plant Genome Project.</title>
        <authorList>
            <person name="Zhang R.-G."/>
        </authorList>
    </citation>
    <scope>NUCLEOTIDE SEQUENCE</scope>
    <source>
        <strain evidence="6">Huo1</strain>
        <tissue evidence="6">Leaf</tissue>
    </source>
</reference>
<feature type="compositionally biased region" description="Pro residues" evidence="2">
    <location>
        <begin position="1935"/>
        <end position="1951"/>
    </location>
</feature>
<feature type="compositionally biased region" description="Basic and acidic residues" evidence="2">
    <location>
        <begin position="1972"/>
        <end position="1989"/>
    </location>
</feature>
<keyword evidence="7" id="KW-1185">Reference proteome</keyword>
<feature type="region of interest" description="Disordered" evidence="2">
    <location>
        <begin position="128"/>
        <end position="204"/>
    </location>
</feature>
<feature type="compositionally biased region" description="Low complexity" evidence="2">
    <location>
        <begin position="1649"/>
        <end position="1662"/>
    </location>
</feature>
<feature type="compositionally biased region" description="Polar residues" evidence="2">
    <location>
        <begin position="1601"/>
        <end position="1634"/>
    </location>
</feature>
<dbReference type="PANTHER" id="PTHR46774:SF3">
    <property type="entry name" value="CHROMATIN MODIFICATION-RELATED PROTEIN EAF1 A-RELATED"/>
    <property type="match status" value="1"/>
</dbReference>
<evidence type="ECO:0000256" key="2">
    <source>
        <dbReference type="SAM" id="MobiDB-lite"/>
    </source>
</evidence>
<feature type="region of interest" description="Disordered" evidence="2">
    <location>
        <begin position="1439"/>
        <end position="1519"/>
    </location>
</feature>
<evidence type="ECO:0000313" key="6">
    <source>
        <dbReference type="EMBL" id="KAG6436474.1"/>
    </source>
</evidence>
<feature type="region of interest" description="Disordered" evidence="2">
    <location>
        <begin position="468"/>
        <end position="523"/>
    </location>
</feature>
<dbReference type="Pfam" id="PF07529">
    <property type="entry name" value="HSA"/>
    <property type="match status" value="1"/>
</dbReference>
<dbReference type="GO" id="GO:0035267">
    <property type="term" value="C:NuA4 histone acetyltransferase complex"/>
    <property type="evidence" value="ECO:0007669"/>
    <property type="project" value="InterPro"/>
</dbReference>
<feature type="compositionally biased region" description="Polar residues" evidence="2">
    <location>
        <begin position="1884"/>
        <end position="1902"/>
    </location>
</feature>
<name>A0A8X8YQR9_SALSN</name>
<feature type="compositionally biased region" description="Basic residues" evidence="2">
    <location>
        <begin position="976"/>
        <end position="987"/>
    </location>
</feature>
<feature type="compositionally biased region" description="Polar residues" evidence="2">
    <location>
        <begin position="1564"/>
        <end position="1577"/>
    </location>
</feature>
<keyword evidence="3" id="KW-0812">Transmembrane</keyword>
<protein>
    <recommendedName>
        <fullName evidence="8">E1A-binding protein p400</fullName>
    </recommendedName>
</protein>
<feature type="compositionally biased region" description="Polar residues" evidence="2">
    <location>
        <begin position="1059"/>
        <end position="1071"/>
    </location>
</feature>
<feature type="region of interest" description="Disordered" evidence="2">
    <location>
        <begin position="90"/>
        <end position="115"/>
    </location>
</feature>
<feature type="region of interest" description="Disordered" evidence="2">
    <location>
        <begin position="1036"/>
        <end position="1099"/>
    </location>
</feature>
<feature type="compositionally biased region" description="Low complexity" evidence="2">
    <location>
        <begin position="1764"/>
        <end position="1786"/>
    </location>
</feature>
<dbReference type="InterPro" id="IPR014012">
    <property type="entry name" value="HSA_dom"/>
</dbReference>
<dbReference type="Proteomes" id="UP000298416">
    <property type="component" value="Unassembled WGS sequence"/>
</dbReference>
<feature type="compositionally biased region" description="Low complexity" evidence="2">
    <location>
        <begin position="1396"/>
        <end position="1409"/>
    </location>
</feature>
<dbReference type="InterPro" id="IPR044798">
    <property type="entry name" value="EAF1A/B"/>
</dbReference>
<sequence length="1989" mass="215983">MGGVVEGGVGNAIKSSLHKVAIEKVQVELRQECGVRDERKRELEFLENGGNPLDYNFGIVASVSVQSTSITDQHPDQFVTSEAKGSLAFAASPHGDSVESSDRPGTNPCDPNSADNLLLFDAENEFSEGGRSLGRRSSVMQSEKSCQMDGGLKTQEQGDSAIFSLPRKAYKRRNRSQSNRDGARSSSTDVNPPQGLHGAPLPYRHVPKDAEVLSSDADNKNIMSRLNLKPTSPSNDIISKAVAMDCQDIELKELKSSKSTKDQVQGVPLDAASDVSENPLNGQLNQQSLLVVTDTRKQIDSNRPEAIQTAEITSAAIECLPSATIIKVENQSSSCQYNGFGRQIGDDTMTDTHNNGASRGLKVLDSESYCTQTSLNIDGNNDSEMCTAVGNLDANVNLKSRTPQDGITVTESDKFGKEMKDTEDKNSPDFVNKECTSACHSKMDKDSLLPPKNEVDQFDSVLEDKVKDQGTTEGMEAPCTTQSDSGAKPTVPLIDNPGQPKETSSTIRHQETFNPSKSDLPDVAFSNRVSTVPNEAQTSPGSDSKLASRIDEDSVLKEAQIIEAKRKRIAELSIVTSPVEISQKSKWDYVLEEMAWLANDFAQERIWKLAAASQISYRVAVASRLKKQECRLGLDAKGVAHSLAKAVMEFWHSIKLQIHDTSKELEQHRRKNGALSIQAYAVSFLKCDKPDVLYNQAEVPLTPDRISESGIDLSWEDSLTEENLFYAVPPGAVEAYRMTFNSHVAQFEGAVTTFFSALFNGSLVISEYYMKNILSLLAFRFLVFLILTFLNYSNPPQRIGSSAREEVETSAYFESHDNGYDEDEVETNIYSMSMAFEGTKSSRYGQKKRKHLVRAYGARPYELGSELLPMQPSENRLVTPQFAILAKRPGSNINVSIPTKRMRTASRRVISPFGAGASGCIQVPNKTDASSCDTNSFQDDHSTLHGGLAIPNSLEVESAGEFEKELPFGSAEVSTKPKKKKKAKHPNASHEQRWPSDSSYQNEQFHRDLYQKRSEIHHPEANGNNGLLGQHIAKKPKLMRQSQDNSFDIPSALSVPSPAGSQMSNMSNPNQFIKMLGGRDRGRKPKSLKMPSGQSASGSTWSLFEDQALVVLAHDLGPNWELVSDAFNSTLHFKCIFRKAKECKERHICLMDRSSGDGADSADDSGSSQPYPSTLPGIPKGSARQLFQRLQGPMEEDTLKSHFEKIIVIGQKQLYLKTQDPKQFQRPHSSHTIALSQVCPNNPNGGPVLTPLDLCDANFSGPDVLPLGYQGAHSSGLVIPNQAPMTQMLPASGATAPLQGASNMIGNNFSSSPGPHNTSARDARYGLPRSGSLPAEENQRMHLYNQMIAGRSIPQSSISAPGAIPGPDCSARILSGGNGMGSNRNMPIARPGVQGVPSSSMVNSGSAVSPGLSSGNMHTGVGAVQGSSMVRPREALNMQRPGMSQDPHRQMMASDLQTPSNSQGVSHCGGLSSSFTNPTTSPPVSSYPLHHLPSHPISPQQPQVPSPHQSHFQGPANLAPNNQQQAYAYRLAKERQLQQRFLQQQQQQQQQFAASNSLISNVQSQTQLPVSSSPMQNSPQVQPQTSSSTVPLSPLTSVSSMNAMPQHQQKHQMPNQGVSRNAQSGGSGLNNQMGKQRIRQPHQPSQANRQHPPQRQQLQAQQQAKVVKGVGRGNLMMHQNISTDVVLLNGVSPIPGNQCLEKAEPVTNSMQSQGLYTGPAQNSVQPSRQYMASQPNQTLPQQKMYSDQASSSLKHPQLAPQPDSSSQSRGPAAAPPASSVQQPSSSLAIAGPNNQAPSHQKFVNQNQPALQRLGQPNRQTTPDASSKPQSRDSDVNHHPASGFAGMDAMTTSPQVSKIGSNAVPVVSQPNSHKWHASEPLVDSTALNSPKSLVSKPSDSSEPVPQAGQGLGHRPPSSLPIARHDTIALRQQPQPSLQPPSLAPQPQQPPKPVHSQPKAQLLQAGSRNLYVYREARGKQKDEGKMTTDRW</sequence>
<evidence type="ECO:0000259" key="4">
    <source>
        <dbReference type="PROSITE" id="PS50090"/>
    </source>
</evidence>
<feature type="compositionally biased region" description="Low complexity" evidence="2">
    <location>
        <begin position="1472"/>
        <end position="1511"/>
    </location>
</feature>
<accession>A0A8X8YQR9</accession>
<proteinExistence type="predicted"/>
<keyword evidence="1" id="KW-0156">Chromatin regulator</keyword>
<feature type="region of interest" description="Disordered" evidence="2">
    <location>
        <begin position="1564"/>
        <end position="1662"/>
    </location>
</feature>
<feature type="region of interest" description="Disordered" evidence="2">
    <location>
        <begin position="1153"/>
        <end position="1179"/>
    </location>
</feature>
<evidence type="ECO:0000256" key="3">
    <source>
        <dbReference type="SAM" id="Phobius"/>
    </source>
</evidence>
<feature type="domain" description="HSA" evidence="5">
    <location>
        <begin position="574"/>
        <end position="649"/>
    </location>
</feature>
<evidence type="ECO:0000313" key="7">
    <source>
        <dbReference type="Proteomes" id="UP000298416"/>
    </source>
</evidence>
<feature type="region of interest" description="Disordered" evidence="2">
    <location>
        <begin position="967"/>
        <end position="1002"/>
    </location>
</feature>
<feature type="region of interest" description="Disordered" evidence="2">
    <location>
        <begin position="1710"/>
        <end position="1848"/>
    </location>
</feature>
<reference evidence="6" key="1">
    <citation type="submission" date="2018-01" db="EMBL/GenBank/DDBJ databases">
        <authorList>
            <person name="Mao J.F."/>
        </authorList>
    </citation>
    <scope>NUCLEOTIDE SEQUENCE</scope>
    <source>
        <strain evidence="6">Huo1</strain>
        <tissue evidence="6">Leaf</tissue>
    </source>
</reference>
<feature type="compositionally biased region" description="Polar residues" evidence="2">
    <location>
        <begin position="176"/>
        <end position="191"/>
    </location>
</feature>
<keyword evidence="3" id="KW-0472">Membrane</keyword>
<feature type="transmembrane region" description="Helical" evidence="3">
    <location>
        <begin position="773"/>
        <end position="792"/>
    </location>
</feature>
<feature type="region of interest" description="Disordered" evidence="2">
    <location>
        <begin position="1864"/>
        <end position="1989"/>
    </location>
</feature>
<evidence type="ECO:0000256" key="1">
    <source>
        <dbReference type="ARBA" id="ARBA00022853"/>
    </source>
</evidence>
<feature type="transmembrane region" description="Helical" evidence="3">
    <location>
        <begin position="747"/>
        <end position="766"/>
    </location>
</feature>
<feature type="compositionally biased region" description="Polar residues" evidence="2">
    <location>
        <begin position="501"/>
        <end position="517"/>
    </location>
</feature>
<feature type="region of interest" description="Disordered" evidence="2">
    <location>
        <begin position="1394"/>
        <end position="1415"/>
    </location>
</feature>
<organism evidence="6">
    <name type="scientific">Salvia splendens</name>
    <name type="common">Scarlet sage</name>
    <dbReference type="NCBI Taxonomy" id="180675"/>
    <lineage>
        <taxon>Eukaryota</taxon>
        <taxon>Viridiplantae</taxon>
        <taxon>Streptophyta</taxon>
        <taxon>Embryophyta</taxon>
        <taxon>Tracheophyta</taxon>
        <taxon>Spermatophyta</taxon>
        <taxon>Magnoliopsida</taxon>
        <taxon>eudicotyledons</taxon>
        <taxon>Gunneridae</taxon>
        <taxon>Pentapetalae</taxon>
        <taxon>asterids</taxon>
        <taxon>lamiids</taxon>
        <taxon>Lamiales</taxon>
        <taxon>Lamiaceae</taxon>
        <taxon>Nepetoideae</taxon>
        <taxon>Mentheae</taxon>
        <taxon>Salviinae</taxon>
        <taxon>Salvia</taxon>
        <taxon>Salvia subgen. Calosphace</taxon>
        <taxon>core Calosphace</taxon>
    </lineage>
</organism>
<keyword evidence="3" id="KW-1133">Transmembrane helix</keyword>
<feature type="compositionally biased region" description="Low complexity" evidence="2">
    <location>
        <begin position="1578"/>
        <end position="1600"/>
    </location>
</feature>
<comment type="caution">
    <text evidence="6">The sequence shown here is derived from an EMBL/GenBank/DDBJ whole genome shotgun (WGS) entry which is preliminary data.</text>
</comment>
<feature type="compositionally biased region" description="Polar residues" evidence="2">
    <location>
        <begin position="1710"/>
        <end position="1754"/>
    </location>
</feature>
<dbReference type="PROSITE" id="PS50090">
    <property type="entry name" value="MYB_LIKE"/>
    <property type="match status" value="1"/>
</dbReference>
<dbReference type="GO" id="GO:0006325">
    <property type="term" value="P:chromatin organization"/>
    <property type="evidence" value="ECO:0007669"/>
    <property type="project" value="UniProtKB-KW"/>
</dbReference>
<dbReference type="PANTHER" id="PTHR46774">
    <property type="entry name" value="CHROMATIN MODIFICATION-RELATED PROTEIN EAF1 A-RELATED"/>
    <property type="match status" value="1"/>
</dbReference>
<gene>
    <name evidence="6" type="ORF">SASPL_101374</name>
</gene>
<evidence type="ECO:0000259" key="5">
    <source>
        <dbReference type="PROSITE" id="PS51204"/>
    </source>
</evidence>
<evidence type="ECO:0008006" key="8">
    <source>
        <dbReference type="Google" id="ProtNLM"/>
    </source>
</evidence>
<feature type="domain" description="Myb-like" evidence="4">
    <location>
        <begin position="1093"/>
        <end position="1151"/>
    </location>
</feature>
<dbReference type="PROSITE" id="PS51204">
    <property type="entry name" value="HSA"/>
    <property type="match status" value="1"/>
</dbReference>